<dbReference type="EMBL" id="JAGQLH010000002">
    <property type="protein sequence ID" value="MCA9385075.1"/>
    <property type="molecule type" value="Genomic_DNA"/>
</dbReference>
<feature type="region of interest" description="Disordered" evidence="1">
    <location>
        <begin position="43"/>
        <end position="67"/>
    </location>
</feature>
<sequence>MNDLKHLPLKIIIAVCFILLIMTGYFLAMNISYKGTTHMNEFTKPEVTPTSSPTLTEDPNTTPTASPTLEPTIIPTGFILPQEDKNSIQTYISTNLGVLFKFPESYIIKDTGDSIAVIDSVHNLIFVEISSLEGFLSSTEYRGEINSNDKPNAYKNLDSIKINGLVYQITSTIFGEGFPDSGGYNISYFTKLRDDLGVSLYSFYGYTDSSPNCGLETPENCNSANLTEYITTDKEFETAKDIVESIQPLFTDFELQEDNEAY</sequence>
<reference evidence="3" key="2">
    <citation type="journal article" date="2021" name="Microbiome">
        <title>Successional dynamics and alternative stable states in a saline activated sludge microbial community over 9 years.</title>
        <authorList>
            <person name="Wang Y."/>
            <person name="Ye J."/>
            <person name="Ju F."/>
            <person name="Liu L."/>
            <person name="Boyd J.A."/>
            <person name="Deng Y."/>
            <person name="Parks D.H."/>
            <person name="Jiang X."/>
            <person name="Yin X."/>
            <person name="Woodcroft B.J."/>
            <person name="Tyson G.W."/>
            <person name="Hugenholtz P."/>
            <person name="Polz M.F."/>
            <person name="Zhang T."/>
        </authorList>
    </citation>
    <scope>NUCLEOTIDE SEQUENCE</scope>
    <source>
        <strain evidence="3">HKST-UBA11</strain>
    </source>
</reference>
<keyword evidence="2" id="KW-1133">Transmembrane helix</keyword>
<feature type="compositionally biased region" description="Polar residues" evidence="1">
    <location>
        <begin position="48"/>
        <end position="67"/>
    </location>
</feature>
<evidence type="ECO:0000313" key="4">
    <source>
        <dbReference type="Proteomes" id="UP000754563"/>
    </source>
</evidence>
<gene>
    <name evidence="3" type="ORF">KC717_00340</name>
</gene>
<evidence type="ECO:0000256" key="2">
    <source>
        <dbReference type="SAM" id="Phobius"/>
    </source>
</evidence>
<reference evidence="3" key="1">
    <citation type="submission" date="2020-04" db="EMBL/GenBank/DDBJ databases">
        <authorList>
            <person name="Zhang T."/>
        </authorList>
    </citation>
    <scope>NUCLEOTIDE SEQUENCE</scope>
    <source>
        <strain evidence="3">HKST-UBA11</strain>
    </source>
</reference>
<evidence type="ECO:0000313" key="3">
    <source>
        <dbReference type="EMBL" id="MCA9385075.1"/>
    </source>
</evidence>
<comment type="caution">
    <text evidence="3">The sequence shown here is derived from an EMBL/GenBank/DDBJ whole genome shotgun (WGS) entry which is preliminary data.</text>
</comment>
<feature type="transmembrane region" description="Helical" evidence="2">
    <location>
        <begin position="7"/>
        <end position="28"/>
    </location>
</feature>
<name>A0A955RJT9_9BACT</name>
<proteinExistence type="predicted"/>
<dbReference type="Proteomes" id="UP000754563">
    <property type="component" value="Unassembled WGS sequence"/>
</dbReference>
<keyword evidence="2" id="KW-0812">Transmembrane</keyword>
<evidence type="ECO:0000256" key="1">
    <source>
        <dbReference type="SAM" id="MobiDB-lite"/>
    </source>
</evidence>
<protein>
    <submittedName>
        <fullName evidence="3">Uncharacterized protein</fullName>
    </submittedName>
</protein>
<dbReference type="AlphaFoldDB" id="A0A955RJT9"/>
<keyword evidence="2" id="KW-0472">Membrane</keyword>
<accession>A0A955RJT9</accession>
<organism evidence="3 4">
    <name type="scientific">Candidatus Dojkabacteria bacterium</name>
    <dbReference type="NCBI Taxonomy" id="2099670"/>
    <lineage>
        <taxon>Bacteria</taxon>
        <taxon>Candidatus Dojkabacteria</taxon>
    </lineage>
</organism>